<dbReference type="KEGG" id="epa:110243276"/>
<feature type="chain" id="PRO_5036835301" evidence="1">
    <location>
        <begin position="19"/>
        <end position="177"/>
    </location>
</feature>
<keyword evidence="1" id="KW-0732">Signal</keyword>
<dbReference type="Proteomes" id="UP000887567">
    <property type="component" value="Unplaced"/>
</dbReference>
<dbReference type="OrthoDB" id="6022142at2759"/>
<protein>
    <submittedName>
        <fullName evidence="2">Uncharacterized protein</fullName>
    </submittedName>
</protein>
<name>A0A913XIP1_EXADI</name>
<feature type="signal peptide" evidence="1">
    <location>
        <begin position="1"/>
        <end position="18"/>
    </location>
</feature>
<dbReference type="AlphaFoldDB" id="A0A913XIP1"/>
<dbReference type="OMA" id="GCAKENG"/>
<organism evidence="2 3">
    <name type="scientific">Exaiptasia diaphana</name>
    <name type="common">Tropical sea anemone</name>
    <name type="synonym">Aiptasia pulchella</name>
    <dbReference type="NCBI Taxonomy" id="2652724"/>
    <lineage>
        <taxon>Eukaryota</taxon>
        <taxon>Metazoa</taxon>
        <taxon>Cnidaria</taxon>
        <taxon>Anthozoa</taxon>
        <taxon>Hexacorallia</taxon>
        <taxon>Actiniaria</taxon>
        <taxon>Aiptasiidae</taxon>
        <taxon>Exaiptasia</taxon>
    </lineage>
</organism>
<dbReference type="GeneID" id="110243276"/>
<dbReference type="EnsemblMetazoa" id="XM_021049361.2">
    <property type="protein sequence ID" value="XP_020905020.1"/>
    <property type="gene ID" value="LOC110243276"/>
</dbReference>
<proteinExistence type="predicted"/>
<evidence type="ECO:0000313" key="2">
    <source>
        <dbReference type="EnsemblMetazoa" id="XP_020905020.1"/>
    </source>
</evidence>
<keyword evidence="3" id="KW-1185">Reference proteome</keyword>
<evidence type="ECO:0000256" key="1">
    <source>
        <dbReference type="SAM" id="SignalP"/>
    </source>
</evidence>
<dbReference type="RefSeq" id="XP_020905020.1">
    <property type="nucleotide sequence ID" value="XM_021049361.2"/>
</dbReference>
<reference evidence="2" key="1">
    <citation type="submission" date="2022-11" db="UniProtKB">
        <authorList>
            <consortium name="EnsemblMetazoa"/>
        </authorList>
    </citation>
    <scope>IDENTIFICATION</scope>
</reference>
<sequence length="177" mass="20289">MFLISSLAVVLCLALVDASGVEKDGFKKLNVHDICFEARGDRFGSLYSYVHSGLVGAIKLRYKSGKVRCVSNTAYDSRWGCGQYHSYIHYPLNVVVTDRHNHVIFPKKDYVVNGGLWYWQPFVNDANSDEIVFTDFSRPFYLPQYGQIRIWYGEDLKNWNEGDNQGRVCVDVLAKFV</sequence>
<accession>A0A913XIP1</accession>
<evidence type="ECO:0000313" key="3">
    <source>
        <dbReference type="Proteomes" id="UP000887567"/>
    </source>
</evidence>